<dbReference type="Proteomes" id="UP000054558">
    <property type="component" value="Unassembled WGS sequence"/>
</dbReference>
<feature type="compositionally biased region" description="Basic and acidic residues" evidence="1">
    <location>
        <begin position="204"/>
        <end position="213"/>
    </location>
</feature>
<feature type="compositionally biased region" description="Pro residues" evidence="1">
    <location>
        <begin position="64"/>
        <end position="74"/>
    </location>
</feature>
<dbReference type="EMBL" id="DF237126">
    <property type="protein sequence ID" value="GAQ84137.1"/>
    <property type="molecule type" value="Genomic_DNA"/>
</dbReference>
<evidence type="ECO:0000313" key="2">
    <source>
        <dbReference type="EMBL" id="GAQ84137.1"/>
    </source>
</evidence>
<feature type="region of interest" description="Disordered" evidence="1">
    <location>
        <begin position="58"/>
        <end position="92"/>
    </location>
</feature>
<dbReference type="OrthoDB" id="2020911at2759"/>
<dbReference type="PANTHER" id="PTHR36017">
    <property type="entry name" value="EMBRYO DEFECTIVE 1381"/>
    <property type="match status" value="1"/>
</dbReference>
<sequence>MLRQVQQSASWHHSAAVQQQWAVALSSSGALRSGCGIARLRAVALSIGLDQWPPVSGHSFCSSAPPPSAPPSASPPESAAAPPADAGKSTSPKDWPIIRRFAVESAVKSYGASTLADDIFVLHGPRGVGKRTAVKAVLKDWASPPHAVAHVDLYAALLTPRSDASPSPPWLNRLYPEAASSPSNESSASRAGLAHLSSSSSQTEEPRSKEHAVDGASMSPDSESFPGPAVFQPRYQRALRTNLELGLLSVVKEGIRRNKIKMEDIFWALTWRRHVDAALERHLSDGSVRSPDSSMSFRRLKSVAGPAYAELASTYEIFEVTDPDKKDASDSGPELVVKKLQFRREPDPNTGRLWLEALVNVPAVAKKQYHEPNQIGLALNALHLARQVLEVQEEWRSQGPGRGAADAATAWSVLMIDLLSAAAEAGTFEPKLVIHGIELLRQAPGLGHSRRKRLRHVVSGAQFHDQLILQLTERAKTLPVILTTSDGHYSNDFDTEQKFLEARVKPSEYFGWTAVEASVHLVPRLVSPAQWARLNDAVGLNARHLAEFHSLWAERAAGLTSAVRDSSDEGSHFDRTVVEYLDELERESFRPAMRDVVRRVAEKGREAWTARRSWARGLIRRWDDVRWVRWATLQVLDFLRALQRARYGVNYVNLAASEFLEDEVARALMSAGVLYQQRDPPYIRPVTKAFQGLMEAWLRDELVKLSLQDKVAYAGLRLMNGRYYRHLVKPSLGPKDFVMGDYRYV</sequence>
<feature type="region of interest" description="Disordered" evidence="1">
    <location>
        <begin position="176"/>
        <end position="229"/>
    </location>
</feature>
<evidence type="ECO:0000256" key="1">
    <source>
        <dbReference type="SAM" id="MobiDB-lite"/>
    </source>
</evidence>
<proteinExistence type="predicted"/>
<gene>
    <name evidence="2" type="ORF">KFL_001770230</name>
</gene>
<organism evidence="2 3">
    <name type="scientific">Klebsormidium nitens</name>
    <name type="common">Green alga</name>
    <name type="synonym">Ulothrix nitens</name>
    <dbReference type="NCBI Taxonomy" id="105231"/>
    <lineage>
        <taxon>Eukaryota</taxon>
        <taxon>Viridiplantae</taxon>
        <taxon>Streptophyta</taxon>
        <taxon>Klebsormidiophyceae</taxon>
        <taxon>Klebsormidiales</taxon>
        <taxon>Klebsormidiaceae</taxon>
        <taxon>Klebsormidium</taxon>
    </lineage>
</organism>
<name>A0A1Y1I5Y6_KLENI</name>
<dbReference type="STRING" id="105231.A0A1Y1I5Y6"/>
<accession>A0A1Y1I5Y6</accession>
<feature type="compositionally biased region" description="Low complexity" evidence="1">
    <location>
        <begin position="75"/>
        <end position="84"/>
    </location>
</feature>
<evidence type="ECO:0000313" key="3">
    <source>
        <dbReference type="Proteomes" id="UP000054558"/>
    </source>
</evidence>
<reference evidence="2 3" key="1">
    <citation type="journal article" date="2014" name="Nat. Commun.">
        <title>Klebsormidium flaccidum genome reveals primary factors for plant terrestrial adaptation.</title>
        <authorList>
            <person name="Hori K."/>
            <person name="Maruyama F."/>
            <person name="Fujisawa T."/>
            <person name="Togashi T."/>
            <person name="Yamamoto N."/>
            <person name="Seo M."/>
            <person name="Sato S."/>
            <person name="Yamada T."/>
            <person name="Mori H."/>
            <person name="Tajima N."/>
            <person name="Moriyama T."/>
            <person name="Ikeuchi M."/>
            <person name="Watanabe M."/>
            <person name="Wada H."/>
            <person name="Kobayashi K."/>
            <person name="Saito M."/>
            <person name="Masuda T."/>
            <person name="Sasaki-Sekimoto Y."/>
            <person name="Mashiguchi K."/>
            <person name="Awai K."/>
            <person name="Shimojima M."/>
            <person name="Masuda S."/>
            <person name="Iwai M."/>
            <person name="Nobusawa T."/>
            <person name="Narise T."/>
            <person name="Kondo S."/>
            <person name="Saito H."/>
            <person name="Sato R."/>
            <person name="Murakawa M."/>
            <person name="Ihara Y."/>
            <person name="Oshima-Yamada Y."/>
            <person name="Ohtaka K."/>
            <person name="Satoh M."/>
            <person name="Sonobe K."/>
            <person name="Ishii M."/>
            <person name="Ohtani R."/>
            <person name="Kanamori-Sato M."/>
            <person name="Honoki R."/>
            <person name="Miyazaki D."/>
            <person name="Mochizuki H."/>
            <person name="Umetsu J."/>
            <person name="Higashi K."/>
            <person name="Shibata D."/>
            <person name="Kamiya Y."/>
            <person name="Sato N."/>
            <person name="Nakamura Y."/>
            <person name="Tabata S."/>
            <person name="Ida S."/>
            <person name="Kurokawa K."/>
            <person name="Ohta H."/>
        </authorList>
    </citation>
    <scope>NUCLEOTIDE SEQUENCE [LARGE SCALE GENOMIC DNA]</scope>
    <source>
        <strain evidence="2 3">NIES-2285</strain>
    </source>
</reference>
<keyword evidence="3" id="KW-1185">Reference proteome</keyword>
<feature type="compositionally biased region" description="Low complexity" evidence="1">
    <location>
        <begin position="176"/>
        <end position="201"/>
    </location>
</feature>
<dbReference type="AlphaFoldDB" id="A0A1Y1I5Y6"/>
<dbReference type="PANTHER" id="PTHR36017:SF1">
    <property type="entry name" value="EMBRYO DEFECTIVE 1381"/>
    <property type="match status" value="1"/>
</dbReference>
<protein>
    <submittedName>
        <fullName evidence="2">Uncharacterized protein</fullName>
    </submittedName>
</protein>
<dbReference type="OMA" id="LHMVPDY"/>